<dbReference type="OrthoDB" id="25129at2759"/>
<evidence type="ECO:0000256" key="3">
    <source>
        <dbReference type="ARBA" id="ARBA00022741"/>
    </source>
</evidence>
<dbReference type="RefSeq" id="XP_025549889.1">
    <property type="nucleotide sequence ID" value="XM_025691895.1"/>
</dbReference>
<keyword evidence="5" id="KW-0067">ATP-binding</keyword>
<dbReference type="Gene3D" id="3.30.200.20">
    <property type="entry name" value="Phosphorylase Kinase, domain 1"/>
    <property type="match status" value="1"/>
</dbReference>
<evidence type="ECO:0000256" key="4">
    <source>
        <dbReference type="ARBA" id="ARBA00022777"/>
    </source>
</evidence>
<keyword evidence="4" id="KW-0418">Kinase</keyword>
<dbReference type="InterPro" id="IPR011009">
    <property type="entry name" value="Kinase-like_dom_sf"/>
</dbReference>
<dbReference type="PANTHER" id="PTHR34273">
    <property type="entry name" value="METHYLTHIORIBOSE KINASE"/>
    <property type="match status" value="1"/>
</dbReference>
<sequence length="377" mass="42101">MDPKPDDSLAIDIARDLEHTPYACSSLTRLSGGSANFVFRGLLSQPLDDGTESVIIKHSEEYVASNRNFKLTAERCLFEEASLKALNGLSSVSTLEEQPGSRNITVKAPRLFVFNPDTNTAIIEDLPDSLDLKTFCISSAASDTISQEWAISIGKALGTWLLDFHQWTDEQGQASVVAELEKNHAMRNLKLAVNYDNIVGRTEQFPAILADSREVFEKVRQAAVAELDKKDEIGYGIIHGDFWSGNVLVPKSALDLTSQTSLFIVDWELCHFGTRALDLGQMLAELYMLKHFRDIDAGLWIIQGFVEAYQIPDETVAFRALIHAGVHFVAFGPMIAGWGTPEQLEDLVRLGRDMIVKAWEKDRAWFGGVWKYLFKDL</sequence>
<dbReference type="GO" id="GO:0005524">
    <property type="term" value="F:ATP binding"/>
    <property type="evidence" value="ECO:0007669"/>
    <property type="project" value="UniProtKB-KW"/>
</dbReference>
<reference evidence="7 8" key="1">
    <citation type="submission" date="2018-02" db="EMBL/GenBank/DDBJ databases">
        <title>The genomes of Aspergillus section Nigri reveals drivers in fungal speciation.</title>
        <authorList>
            <consortium name="DOE Joint Genome Institute"/>
            <person name="Vesth T.C."/>
            <person name="Nybo J."/>
            <person name="Theobald S."/>
            <person name="Brandl J."/>
            <person name="Frisvad J.C."/>
            <person name="Nielsen K.F."/>
            <person name="Lyhne E.K."/>
            <person name="Kogle M.E."/>
            <person name="Kuo A."/>
            <person name="Riley R."/>
            <person name="Clum A."/>
            <person name="Nolan M."/>
            <person name="Lipzen A."/>
            <person name="Salamov A."/>
            <person name="Henrissat B."/>
            <person name="Wiebenga A."/>
            <person name="De vries R.P."/>
            <person name="Grigoriev I.V."/>
            <person name="Mortensen U.H."/>
            <person name="Andersen M.R."/>
            <person name="Baker S.E."/>
        </authorList>
    </citation>
    <scope>NUCLEOTIDE SEQUENCE [LARGE SCALE GENOMIC DNA]</scope>
    <source>
        <strain evidence="7 8">CBS 101889</strain>
    </source>
</reference>
<organism evidence="7 8">
    <name type="scientific">Aspergillus homomorphus (strain CBS 101889)</name>
    <dbReference type="NCBI Taxonomy" id="1450537"/>
    <lineage>
        <taxon>Eukaryota</taxon>
        <taxon>Fungi</taxon>
        <taxon>Dikarya</taxon>
        <taxon>Ascomycota</taxon>
        <taxon>Pezizomycotina</taxon>
        <taxon>Eurotiomycetes</taxon>
        <taxon>Eurotiomycetidae</taxon>
        <taxon>Eurotiales</taxon>
        <taxon>Aspergillaceae</taxon>
        <taxon>Aspergillus</taxon>
        <taxon>Aspergillus subgen. Circumdati</taxon>
    </lineage>
</organism>
<evidence type="ECO:0000256" key="1">
    <source>
        <dbReference type="ARBA" id="ARBA00010165"/>
    </source>
</evidence>
<dbReference type="Gene3D" id="3.90.1200.10">
    <property type="match status" value="1"/>
</dbReference>
<dbReference type="GO" id="GO:0016301">
    <property type="term" value="F:kinase activity"/>
    <property type="evidence" value="ECO:0007669"/>
    <property type="project" value="UniProtKB-KW"/>
</dbReference>
<keyword evidence="2 7" id="KW-0808">Transferase</keyword>
<dbReference type="STRING" id="1450537.A0A395HTM7"/>
<dbReference type="PANTHER" id="PTHR34273:SF2">
    <property type="entry name" value="METHYLTHIORIBOSE KINASE"/>
    <property type="match status" value="1"/>
</dbReference>
<keyword evidence="3" id="KW-0547">Nucleotide-binding</keyword>
<keyword evidence="8" id="KW-1185">Reference proteome</keyword>
<comment type="similarity">
    <text evidence="1">Belongs to the methylthioribose kinase family.</text>
</comment>
<evidence type="ECO:0000313" key="7">
    <source>
        <dbReference type="EMBL" id="RAL10735.1"/>
    </source>
</evidence>
<evidence type="ECO:0000259" key="6">
    <source>
        <dbReference type="Pfam" id="PF01636"/>
    </source>
</evidence>
<evidence type="ECO:0000256" key="2">
    <source>
        <dbReference type="ARBA" id="ARBA00022679"/>
    </source>
</evidence>
<dbReference type="InterPro" id="IPR002575">
    <property type="entry name" value="Aminoglycoside_PTrfase"/>
</dbReference>
<protein>
    <submittedName>
        <fullName evidence="7">Phosphotransferase enzyme family protein</fullName>
    </submittedName>
</protein>
<dbReference type="Proteomes" id="UP000248961">
    <property type="component" value="Unassembled WGS sequence"/>
</dbReference>
<dbReference type="SUPFAM" id="SSF56112">
    <property type="entry name" value="Protein kinase-like (PK-like)"/>
    <property type="match status" value="1"/>
</dbReference>
<dbReference type="VEuPathDB" id="FungiDB:BO97DRAFT_348672"/>
<evidence type="ECO:0000313" key="8">
    <source>
        <dbReference type="Proteomes" id="UP000248961"/>
    </source>
</evidence>
<evidence type="ECO:0000256" key="5">
    <source>
        <dbReference type="ARBA" id="ARBA00022840"/>
    </source>
</evidence>
<dbReference type="EMBL" id="KZ824293">
    <property type="protein sequence ID" value="RAL10735.1"/>
    <property type="molecule type" value="Genomic_DNA"/>
</dbReference>
<gene>
    <name evidence="7" type="ORF">BO97DRAFT_348672</name>
</gene>
<dbReference type="GeneID" id="37196184"/>
<feature type="domain" description="Aminoglycoside phosphotransferase" evidence="6">
    <location>
        <begin position="153"/>
        <end position="285"/>
    </location>
</feature>
<accession>A0A395HTM7</accession>
<dbReference type="AlphaFoldDB" id="A0A395HTM7"/>
<name>A0A395HTM7_ASPHC</name>
<dbReference type="Pfam" id="PF01636">
    <property type="entry name" value="APH"/>
    <property type="match status" value="1"/>
</dbReference>
<proteinExistence type="inferred from homology"/>